<feature type="transmembrane region" description="Helical" evidence="8">
    <location>
        <begin position="69"/>
        <end position="97"/>
    </location>
</feature>
<evidence type="ECO:0000313" key="11">
    <source>
        <dbReference type="Proteomes" id="UP000481252"/>
    </source>
</evidence>
<keyword evidence="11" id="KW-1185">Reference proteome</keyword>
<dbReference type="PANTHER" id="PTHR43357:SF4">
    <property type="entry name" value="INNER MEMBRANE ABC TRANSPORTER PERMEASE PROTEIN YDCV"/>
    <property type="match status" value="1"/>
</dbReference>
<evidence type="ECO:0000256" key="7">
    <source>
        <dbReference type="ARBA" id="ARBA00023136"/>
    </source>
</evidence>
<dbReference type="PANTHER" id="PTHR43357">
    <property type="entry name" value="INNER MEMBRANE ABC TRANSPORTER PERMEASE PROTEIN YDCV"/>
    <property type="match status" value="1"/>
</dbReference>
<dbReference type="Pfam" id="PF00528">
    <property type="entry name" value="BPD_transp_1"/>
    <property type="match status" value="1"/>
</dbReference>
<dbReference type="CDD" id="cd06261">
    <property type="entry name" value="TM_PBP2"/>
    <property type="match status" value="1"/>
</dbReference>
<comment type="similarity">
    <text evidence="8">Belongs to the binding-protein-dependent transport system permease family.</text>
</comment>
<dbReference type="GO" id="GO:0005886">
    <property type="term" value="C:plasma membrane"/>
    <property type="evidence" value="ECO:0007669"/>
    <property type="project" value="UniProtKB-SubCell"/>
</dbReference>
<feature type="transmembrane region" description="Helical" evidence="8">
    <location>
        <begin position="238"/>
        <end position="260"/>
    </location>
</feature>
<keyword evidence="7 8" id="KW-0472">Membrane</keyword>
<evidence type="ECO:0000256" key="1">
    <source>
        <dbReference type="ARBA" id="ARBA00004429"/>
    </source>
</evidence>
<dbReference type="AlphaFoldDB" id="A0A7C9VDL6"/>
<dbReference type="EMBL" id="JAAKZG010000004">
    <property type="protein sequence ID" value="NGN41868.1"/>
    <property type="molecule type" value="Genomic_DNA"/>
</dbReference>
<dbReference type="SUPFAM" id="SSF161098">
    <property type="entry name" value="MetI-like"/>
    <property type="match status" value="1"/>
</dbReference>
<feature type="domain" description="ABC transmembrane type-1" evidence="9">
    <location>
        <begin position="69"/>
        <end position="257"/>
    </location>
</feature>
<feature type="transmembrane region" description="Helical" evidence="8">
    <location>
        <begin position="16"/>
        <end position="37"/>
    </location>
</feature>
<evidence type="ECO:0000256" key="6">
    <source>
        <dbReference type="ARBA" id="ARBA00022989"/>
    </source>
</evidence>
<comment type="caution">
    <text evidence="10">The sequence shown here is derived from an EMBL/GenBank/DDBJ whole genome shotgun (WGS) entry which is preliminary data.</text>
</comment>
<dbReference type="Gene3D" id="1.10.3720.10">
    <property type="entry name" value="MetI-like"/>
    <property type="match status" value="1"/>
</dbReference>
<comment type="subcellular location">
    <subcellularLocation>
        <location evidence="1">Cell inner membrane</location>
        <topology evidence="1">Multi-pass membrane protein</topology>
    </subcellularLocation>
    <subcellularLocation>
        <location evidence="8">Cell membrane</location>
        <topology evidence="8">Multi-pass membrane protein</topology>
    </subcellularLocation>
</comment>
<dbReference type="RefSeq" id="WP_165117692.1">
    <property type="nucleotide sequence ID" value="NZ_JAAKZG010000004.1"/>
</dbReference>
<evidence type="ECO:0000256" key="8">
    <source>
        <dbReference type="RuleBase" id="RU363032"/>
    </source>
</evidence>
<protein>
    <submittedName>
        <fullName evidence="10">ABC transporter permease</fullName>
    </submittedName>
</protein>
<keyword evidence="5 8" id="KW-0812">Transmembrane</keyword>
<gene>
    <name evidence="10" type="ORF">G6N74_12385</name>
</gene>
<dbReference type="Proteomes" id="UP000481252">
    <property type="component" value="Unassembled WGS sequence"/>
</dbReference>
<accession>A0A7C9VDL6</accession>
<keyword evidence="4" id="KW-0997">Cell inner membrane</keyword>
<evidence type="ECO:0000256" key="2">
    <source>
        <dbReference type="ARBA" id="ARBA00022448"/>
    </source>
</evidence>
<feature type="transmembrane region" description="Helical" evidence="8">
    <location>
        <begin position="181"/>
        <end position="204"/>
    </location>
</feature>
<reference evidence="10 11" key="1">
    <citation type="submission" date="2020-02" db="EMBL/GenBank/DDBJ databases">
        <title>Genome sequence of the type strain CGMCC 1.15528 of Mesorhizobium zhangyense.</title>
        <authorList>
            <person name="Gao J."/>
            <person name="Sun J."/>
        </authorList>
    </citation>
    <scope>NUCLEOTIDE SEQUENCE [LARGE SCALE GENOMIC DNA]</scope>
    <source>
        <strain evidence="10 11">CGMCC 1.15528</strain>
    </source>
</reference>
<organism evidence="10 11">
    <name type="scientific">Mesorhizobium zhangyense</name>
    <dbReference type="NCBI Taxonomy" id="1776730"/>
    <lineage>
        <taxon>Bacteria</taxon>
        <taxon>Pseudomonadati</taxon>
        <taxon>Pseudomonadota</taxon>
        <taxon>Alphaproteobacteria</taxon>
        <taxon>Hyphomicrobiales</taxon>
        <taxon>Phyllobacteriaceae</taxon>
        <taxon>Mesorhizobium</taxon>
    </lineage>
</organism>
<proteinExistence type="inferred from homology"/>
<dbReference type="InterPro" id="IPR035906">
    <property type="entry name" value="MetI-like_sf"/>
</dbReference>
<keyword evidence="2 8" id="KW-0813">Transport</keyword>
<sequence>MTPRSRRLLERGLPKLVAWLLLAFLFVPVLVVIPVALTDRDYLSLPNNGISFDHFAALANWRAGWMPSILTSLGIAMASAVIATAVSAAFAIGAWVYVGRWPSILRVILLSPLIVPPIIYAVGMVRLWSKLGLLDTWLGVTIVHVILAMPLAVLAIGASLSNLDPRLVQAARSLGARPATIFGRVILPNIVPGTVAGAILAFIVSWDEITVTLFITSRGIVTLPRKIWTSIADAVDPALAAIATVMLAVTIVGLILRMTVWDRIAQRRSRHDFQ</sequence>
<keyword evidence="6 8" id="KW-1133">Transmembrane helix</keyword>
<dbReference type="InterPro" id="IPR000515">
    <property type="entry name" value="MetI-like"/>
</dbReference>
<dbReference type="PROSITE" id="PS50928">
    <property type="entry name" value="ABC_TM1"/>
    <property type="match status" value="1"/>
</dbReference>
<feature type="transmembrane region" description="Helical" evidence="8">
    <location>
        <begin position="137"/>
        <end position="160"/>
    </location>
</feature>
<evidence type="ECO:0000259" key="9">
    <source>
        <dbReference type="PROSITE" id="PS50928"/>
    </source>
</evidence>
<evidence type="ECO:0000313" key="10">
    <source>
        <dbReference type="EMBL" id="NGN41868.1"/>
    </source>
</evidence>
<keyword evidence="3" id="KW-1003">Cell membrane</keyword>
<feature type="transmembrane region" description="Helical" evidence="8">
    <location>
        <begin position="104"/>
        <end position="125"/>
    </location>
</feature>
<evidence type="ECO:0000256" key="4">
    <source>
        <dbReference type="ARBA" id="ARBA00022519"/>
    </source>
</evidence>
<evidence type="ECO:0000256" key="3">
    <source>
        <dbReference type="ARBA" id="ARBA00022475"/>
    </source>
</evidence>
<name>A0A7C9VDL6_9HYPH</name>
<evidence type="ECO:0000256" key="5">
    <source>
        <dbReference type="ARBA" id="ARBA00022692"/>
    </source>
</evidence>
<dbReference type="GO" id="GO:0055085">
    <property type="term" value="P:transmembrane transport"/>
    <property type="evidence" value="ECO:0007669"/>
    <property type="project" value="InterPro"/>
</dbReference>